<dbReference type="GO" id="GO:0003924">
    <property type="term" value="F:GTPase activity"/>
    <property type="evidence" value="ECO:0007669"/>
    <property type="project" value="InterPro"/>
</dbReference>
<name>A0A7R8WFH0_9CRUS</name>
<dbReference type="SUPFAM" id="SSF52540">
    <property type="entry name" value="P-loop containing nucleoside triphosphate hydrolases"/>
    <property type="match status" value="1"/>
</dbReference>
<protein>
    <submittedName>
        <fullName evidence="5">Uncharacterized protein</fullName>
    </submittedName>
</protein>
<dbReference type="PRINTS" id="PR00449">
    <property type="entry name" value="RASTRNSFRMNG"/>
</dbReference>
<evidence type="ECO:0000256" key="2">
    <source>
        <dbReference type="ARBA" id="ARBA00022741"/>
    </source>
</evidence>
<evidence type="ECO:0000256" key="3">
    <source>
        <dbReference type="ARBA" id="ARBA00023134"/>
    </source>
</evidence>
<keyword evidence="4" id="KW-0449">Lipoprotein</keyword>
<dbReference type="OrthoDB" id="9989112at2759"/>
<dbReference type="InterPro" id="IPR001806">
    <property type="entry name" value="Small_GTPase"/>
</dbReference>
<dbReference type="InterPro" id="IPR027417">
    <property type="entry name" value="P-loop_NTPase"/>
</dbReference>
<evidence type="ECO:0000256" key="4">
    <source>
        <dbReference type="ARBA" id="ARBA00023289"/>
    </source>
</evidence>
<dbReference type="PANTHER" id="PTHR47980">
    <property type="entry name" value="LD44762P"/>
    <property type="match status" value="1"/>
</dbReference>
<proteinExistence type="inferred from homology"/>
<dbReference type="GO" id="GO:0005525">
    <property type="term" value="F:GTP binding"/>
    <property type="evidence" value="ECO:0007669"/>
    <property type="project" value="UniProtKB-KW"/>
</dbReference>
<evidence type="ECO:0000313" key="5">
    <source>
        <dbReference type="EMBL" id="CAD7228364.1"/>
    </source>
</evidence>
<gene>
    <name evidence="5" type="ORF">CTOB1V02_LOCUS6250</name>
</gene>
<dbReference type="Pfam" id="PF00071">
    <property type="entry name" value="Ras"/>
    <property type="match status" value="1"/>
</dbReference>
<organism evidence="5">
    <name type="scientific">Cyprideis torosa</name>
    <dbReference type="NCBI Taxonomy" id="163714"/>
    <lineage>
        <taxon>Eukaryota</taxon>
        <taxon>Metazoa</taxon>
        <taxon>Ecdysozoa</taxon>
        <taxon>Arthropoda</taxon>
        <taxon>Crustacea</taxon>
        <taxon>Oligostraca</taxon>
        <taxon>Ostracoda</taxon>
        <taxon>Podocopa</taxon>
        <taxon>Podocopida</taxon>
        <taxon>Cytherocopina</taxon>
        <taxon>Cytheroidea</taxon>
        <taxon>Cytherideidae</taxon>
        <taxon>Cyprideis</taxon>
    </lineage>
</organism>
<sequence length="163" mass="18503">MSVVNPEYDYLFKLLLIGDPGVGKSSLLLRFADDTFSDSYILTIVLDFVSKEFGLKSPRNVLFIGRQLHAIADLPPEKLDRTEARFSRTTEIPIRELQYADDNATPARTTEDLQSKATLQNAAYIRLGMEVNVLKKQVLTQQPPGQEYNNREVKIGNEPFVQR</sequence>
<reference evidence="5" key="1">
    <citation type="submission" date="2020-11" db="EMBL/GenBank/DDBJ databases">
        <authorList>
            <person name="Tran Van P."/>
        </authorList>
    </citation>
    <scope>NUCLEOTIDE SEQUENCE</scope>
</reference>
<dbReference type="FunFam" id="3.40.50.300:FF:001447">
    <property type="entry name" value="Ras-related protein Rab-1B"/>
    <property type="match status" value="1"/>
</dbReference>
<dbReference type="PROSITE" id="PS51419">
    <property type="entry name" value="RAB"/>
    <property type="match status" value="1"/>
</dbReference>
<dbReference type="SMART" id="SM00175">
    <property type="entry name" value="RAB"/>
    <property type="match status" value="1"/>
</dbReference>
<keyword evidence="2" id="KW-0547">Nucleotide-binding</keyword>
<keyword evidence="4" id="KW-0636">Prenylation</keyword>
<keyword evidence="3" id="KW-0342">GTP-binding</keyword>
<dbReference type="InterPro" id="IPR050305">
    <property type="entry name" value="Small_GTPase_Rab"/>
</dbReference>
<comment type="similarity">
    <text evidence="1">Belongs to the small GTPase superfamily. Rab family.</text>
</comment>
<accession>A0A7R8WFH0</accession>
<dbReference type="AlphaFoldDB" id="A0A7R8WFH0"/>
<evidence type="ECO:0000256" key="1">
    <source>
        <dbReference type="ARBA" id="ARBA00006270"/>
    </source>
</evidence>
<dbReference type="EMBL" id="OB661507">
    <property type="protein sequence ID" value="CAD7228364.1"/>
    <property type="molecule type" value="Genomic_DNA"/>
</dbReference>
<dbReference type="Gene3D" id="3.40.50.300">
    <property type="entry name" value="P-loop containing nucleotide triphosphate hydrolases"/>
    <property type="match status" value="1"/>
</dbReference>